<comment type="function">
    <text evidence="5">Attaches a formyl group to the free amino group of methionyl-tRNA(fMet). The formyl group appears to play a dual role in the initiator identity of N-formylmethionyl-tRNA by promoting its recognition by IF2 and preventing the misappropriation of this tRNA by the elongation apparatus.</text>
</comment>
<dbReference type="Gene3D" id="3.40.50.12230">
    <property type="match status" value="1"/>
</dbReference>
<dbReference type="PANTHER" id="PTHR11138:SF5">
    <property type="entry name" value="METHIONYL-TRNA FORMYLTRANSFERASE, MITOCHONDRIAL"/>
    <property type="match status" value="1"/>
</dbReference>
<feature type="domain" description="Formyl transferase N-terminal" evidence="7">
    <location>
        <begin position="14"/>
        <end position="196"/>
    </location>
</feature>
<keyword evidence="4 5" id="KW-0648">Protein biosynthesis</keyword>
<dbReference type="CDD" id="cd08646">
    <property type="entry name" value="FMT_core_Met-tRNA-FMT_N"/>
    <property type="match status" value="1"/>
</dbReference>
<dbReference type="InterPro" id="IPR002376">
    <property type="entry name" value="Formyl_transf_N"/>
</dbReference>
<comment type="similarity">
    <text evidence="1 5">Belongs to the Fmt family.</text>
</comment>
<dbReference type="FunFam" id="3.40.50.12230:FF:000001">
    <property type="entry name" value="Methionyl-tRNA formyltransferase"/>
    <property type="match status" value="1"/>
</dbReference>
<evidence type="ECO:0000256" key="5">
    <source>
        <dbReference type="HAMAP-Rule" id="MF_00182"/>
    </source>
</evidence>
<dbReference type="SUPFAM" id="SSF53328">
    <property type="entry name" value="Formyltransferase"/>
    <property type="match status" value="1"/>
</dbReference>
<dbReference type="InterPro" id="IPR005794">
    <property type="entry name" value="Fmt"/>
</dbReference>
<evidence type="ECO:0000313" key="9">
    <source>
        <dbReference type="EMBL" id="CCI83507.1"/>
    </source>
</evidence>
<dbReference type="GO" id="GO:0005829">
    <property type="term" value="C:cytosol"/>
    <property type="evidence" value="ECO:0007669"/>
    <property type="project" value="TreeGrafter"/>
</dbReference>
<dbReference type="HAMAP" id="MF_00182">
    <property type="entry name" value="Formyl_trans"/>
    <property type="match status" value="1"/>
</dbReference>
<dbReference type="InterPro" id="IPR005793">
    <property type="entry name" value="Formyl_trans_C"/>
</dbReference>
<dbReference type="InterPro" id="IPR041711">
    <property type="entry name" value="Met-tRNA-FMT_N"/>
</dbReference>
<dbReference type="EMBL" id="CAJZ01000110">
    <property type="protein sequence ID" value="CCI83507.1"/>
    <property type="molecule type" value="Genomic_DNA"/>
</dbReference>
<keyword evidence="3 5" id="KW-0808">Transferase</keyword>
<evidence type="ECO:0000256" key="3">
    <source>
        <dbReference type="ARBA" id="ARBA00022679"/>
    </source>
</evidence>
<reference evidence="9 10" key="1">
    <citation type="journal article" date="2012" name="J. Bacteriol.">
        <title>Draft Genome Sequence of Turicella otitidis ATCC 51513, Isolated from Middle Ear Fluid from a Child with Otitis Media.</title>
        <authorList>
            <person name="Brinkrolf K."/>
            <person name="Schneider J."/>
            <person name="Knecht M."/>
            <person name="Ruckert C."/>
            <person name="Tauch A."/>
        </authorList>
    </citation>
    <scope>NUCLEOTIDE SEQUENCE [LARGE SCALE GENOMIC DNA]</scope>
    <source>
        <strain evidence="9 10">ATCC 51513</strain>
    </source>
</reference>
<feature type="binding site" evidence="5">
    <location>
        <begin position="126"/>
        <end position="129"/>
    </location>
    <ligand>
        <name>(6S)-5,6,7,8-tetrahydrofolate</name>
        <dbReference type="ChEBI" id="CHEBI:57453"/>
    </ligand>
</feature>
<evidence type="ECO:0000259" key="8">
    <source>
        <dbReference type="Pfam" id="PF02911"/>
    </source>
</evidence>
<dbReference type="SUPFAM" id="SSF50486">
    <property type="entry name" value="FMT C-terminal domain-like"/>
    <property type="match status" value="1"/>
</dbReference>
<evidence type="ECO:0000259" key="7">
    <source>
        <dbReference type="Pfam" id="PF00551"/>
    </source>
</evidence>
<dbReference type="NCBIfam" id="TIGR00460">
    <property type="entry name" value="fmt"/>
    <property type="match status" value="1"/>
</dbReference>
<dbReference type="AlphaFoldDB" id="I7L904"/>
<dbReference type="GO" id="GO:0004479">
    <property type="term" value="F:methionyl-tRNA formyltransferase activity"/>
    <property type="evidence" value="ECO:0007669"/>
    <property type="project" value="UniProtKB-UniRule"/>
</dbReference>
<comment type="catalytic activity">
    <reaction evidence="5">
        <text>L-methionyl-tRNA(fMet) + (6R)-10-formyltetrahydrofolate = N-formyl-L-methionyl-tRNA(fMet) + (6S)-5,6,7,8-tetrahydrofolate + H(+)</text>
        <dbReference type="Rhea" id="RHEA:24380"/>
        <dbReference type="Rhea" id="RHEA-COMP:9952"/>
        <dbReference type="Rhea" id="RHEA-COMP:9953"/>
        <dbReference type="ChEBI" id="CHEBI:15378"/>
        <dbReference type="ChEBI" id="CHEBI:57453"/>
        <dbReference type="ChEBI" id="CHEBI:78530"/>
        <dbReference type="ChEBI" id="CHEBI:78844"/>
        <dbReference type="ChEBI" id="CHEBI:195366"/>
        <dbReference type="EC" id="2.1.2.9"/>
    </reaction>
</comment>
<organism evidence="9 10">
    <name type="scientific">Corynebacterium otitidis ATCC 51513</name>
    <dbReference type="NCBI Taxonomy" id="883169"/>
    <lineage>
        <taxon>Bacteria</taxon>
        <taxon>Bacillati</taxon>
        <taxon>Actinomycetota</taxon>
        <taxon>Actinomycetes</taxon>
        <taxon>Mycobacteriales</taxon>
        <taxon>Corynebacteriaceae</taxon>
        <taxon>Corynebacterium</taxon>
    </lineage>
</organism>
<dbReference type="InterPro" id="IPR044135">
    <property type="entry name" value="Met-tRNA-FMT_C"/>
</dbReference>
<protein>
    <recommendedName>
        <fullName evidence="2 5">Methionyl-tRNA formyltransferase</fullName>
        <ecNumber evidence="2 5">2.1.2.9</ecNumber>
    </recommendedName>
</protein>
<evidence type="ECO:0000256" key="2">
    <source>
        <dbReference type="ARBA" id="ARBA00012261"/>
    </source>
</evidence>
<dbReference type="PANTHER" id="PTHR11138">
    <property type="entry name" value="METHIONYL-TRNA FORMYLTRANSFERASE"/>
    <property type="match status" value="1"/>
</dbReference>
<evidence type="ECO:0000313" key="10">
    <source>
        <dbReference type="Proteomes" id="UP000011016"/>
    </source>
</evidence>
<proteinExistence type="inferred from homology"/>
<name>I7L904_9CORY</name>
<dbReference type="EC" id="2.1.2.9" evidence="2 5"/>
<dbReference type="InterPro" id="IPR036477">
    <property type="entry name" value="Formyl_transf_N_sf"/>
</dbReference>
<feature type="region of interest" description="Disordered" evidence="6">
    <location>
        <begin position="298"/>
        <end position="332"/>
    </location>
</feature>
<dbReference type="CDD" id="cd08704">
    <property type="entry name" value="Met_tRNA_FMT_C"/>
    <property type="match status" value="1"/>
</dbReference>
<sequence length="332" mass="34978">MPTTPREADSSPMRLVFAGTPEPAVVALERLIDSRHEVVAVITQPDARRGRGRKLTPSPVGRLAEERGIETLKPETLKADDPRSAETRQRLAELAPDCLPVVAYGRLVPEDLLKAAPHGWVNLHFSLLPRWRGAAPVQAAIAAGDEETGATTFRIDGGLDTGEVLGTISEQVGARDTADDLLTRLAHRGAGLLVETMDALEDGSLEPTPQRGEATYASKIAPADARVDWSDSAESIDRRVRAHTPGPGAWTTLNGERVKLGPVAPVDGPAAASGAIWRSGDAVTVACGSGAVELSTIQPAGKKPQPAADWARGLRGERALPDAPGEKGPAFQ</sequence>
<gene>
    <name evidence="5 9" type="primary">fmt</name>
    <name evidence="9" type="ORF">BN46_0775</name>
</gene>
<dbReference type="Proteomes" id="UP000011016">
    <property type="component" value="Unassembled WGS sequence"/>
</dbReference>
<dbReference type="Pfam" id="PF00551">
    <property type="entry name" value="Formyl_trans_N"/>
    <property type="match status" value="1"/>
</dbReference>
<evidence type="ECO:0000256" key="4">
    <source>
        <dbReference type="ARBA" id="ARBA00022917"/>
    </source>
</evidence>
<comment type="caution">
    <text evidence="9">The sequence shown here is derived from an EMBL/GenBank/DDBJ whole genome shotgun (WGS) entry which is preliminary data.</text>
</comment>
<dbReference type="InterPro" id="IPR011034">
    <property type="entry name" value="Formyl_transferase-like_C_sf"/>
</dbReference>
<dbReference type="Pfam" id="PF02911">
    <property type="entry name" value="Formyl_trans_C"/>
    <property type="match status" value="1"/>
</dbReference>
<evidence type="ECO:0000256" key="6">
    <source>
        <dbReference type="SAM" id="MobiDB-lite"/>
    </source>
</evidence>
<evidence type="ECO:0000256" key="1">
    <source>
        <dbReference type="ARBA" id="ARBA00010699"/>
    </source>
</evidence>
<feature type="domain" description="Formyl transferase C-terminal" evidence="8">
    <location>
        <begin position="219"/>
        <end position="314"/>
    </location>
</feature>
<accession>I7L904</accession>